<dbReference type="PANTHER" id="PTHR41534:SF2">
    <property type="entry name" value="3-PHENYLPROPIONATE_CINNAMIC ACID DIOXYGENASE SUBUNIT BETA"/>
    <property type="match status" value="1"/>
</dbReference>
<dbReference type="PANTHER" id="PTHR41534">
    <property type="entry name" value="BLR3401 PROTEIN"/>
    <property type="match status" value="1"/>
</dbReference>
<dbReference type="Proteomes" id="UP000319865">
    <property type="component" value="Unassembled WGS sequence"/>
</dbReference>
<organism evidence="3 4">
    <name type="scientific">Blastococcus colisei</name>
    <dbReference type="NCBI Taxonomy" id="1564162"/>
    <lineage>
        <taxon>Bacteria</taxon>
        <taxon>Bacillati</taxon>
        <taxon>Actinomycetota</taxon>
        <taxon>Actinomycetes</taxon>
        <taxon>Geodermatophilales</taxon>
        <taxon>Geodermatophilaceae</taxon>
        <taxon>Blastococcus</taxon>
    </lineage>
</organism>
<dbReference type="Gene3D" id="3.10.450.50">
    <property type="match status" value="1"/>
</dbReference>
<protein>
    <submittedName>
        <fullName evidence="3">3-phenylpropionate/cinnamic acid dioxygenase small subunit</fullName>
    </submittedName>
</protein>
<evidence type="ECO:0000313" key="3">
    <source>
        <dbReference type="EMBL" id="TQN40888.1"/>
    </source>
</evidence>
<keyword evidence="4" id="KW-1185">Reference proteome</keyword>
<comment type="similarity">
    <text evidence="1">Belongs to the bacterial ring-hydroxylating dioxygenase beta subunit family.</text>
</comment>
<dbReference type="OrthoDB" id="3212009at2"/>
<dbReference type="SUPFAM" id="SSF54427">
    <property type="entry name" value="NTF2-like"/>
    <property type="match status" value="1"/>
</dbReference>
<gene>
    <name evidence="3" type="ORF">FHU33_0239</name>
</gene>
<accession>A0A543P9Y2</accession>
<keyword evidence="2" id="KW-0560">Oxidoreductase</keyword>
<evidence type="ECO:0000256" key="2">
    <source>
        <dbReference type="ARBA" id="ARBA00023002"/>
    </source>
</evidence>
<reference evidence="3 4" key="1">
    <citation type="submission" date="2019-06" db="EMBL/GenBank/DDBJ databases">
        <title>Sequencing the genomes of 1000 actinobacteria strains.</title>
        <authorList>
            <person name="Klenk H.-P."/>
        </authorList>
    </citation>
    <scope>NUCLEOTIDE SEQUENCE [LARGE SCALE GENOMIC DNA]</scope>
    <source>
        <strain evidence="3 4">DSM 46837</strain>
    </source>
</reference>
<comment type="caution">
    <text evidence="3">The sequence shown here is derived from an EMBL/GenBank/DDBJ whole genome shotgun (WGS) entry which is preliminary data.</text>
</comment>
<dbReference type="EMBL" id="VFQE01000001">
    <property type="protein sequence ID" value="TQN40888.1"/>
    <property type="molecule type" value="Genomic_DNA"/>
</dbReference>
<sequence length="177" mass="20794">MPIDEALLERVLLLESVSEFLYREADLLDERRYTEWLDMLAEDYQYSVPLRMNVAYGETDAREETRAGREICWFDEGKETMSLRVDQLNTGLHWAEEPVSRVSHLVTNIRLEAIELPEVAVSCRFLVYRNRVADETDFLVGRRKDRLRQVGDSWQVVRRELLLDQSVLLAKNLSIFV</sequence>
<dbReference type="Pfam" id="PF00866">
    <property type="entry name" value="Ring_hydroxyl_B"/>
    <property type="match status" value="1"/>
</dbReference>
<dbReference type="NCBIfam" id="NF007479">
    <property type="entry name" value="PRK10069.1"/>
    <property type="match status" value="1"/>
</dbReference>
<name>A0A543P9Y2_9ACTN</name>
<dbReference type="AlphaFoldDB" id="A0A543P9Y2"/>
<dbReference type="RefSeq" id="WP_142023699.1">
    <property type="nucleotide sequence ID" value="NZ_VFQE01000001.1"/>
</dbReference>
<evidence type="ECO:0000256" key="1">
    <source>
        <dbReference type="ARBA" id="ARBA00009570"/>
    </source>
</evidence>
<dbReference type="CDD" id="cd00667">
    <property type="entry name" value="ring_hydroxylating_dioxygenases_beta"/>
    <property type="match status" value="1"/>
</dbReference>
<keyword evidence="3" id="KW-0223">Dioxygenase</keyword>
<dbReference type="GO" id="GO:0051213">
    <property type="term" value="F:dioxygenase activity"/>
    <property type="evidence" value="ECO:0007669"/>
    <property type="project" value="UniProtKB-KW"/>
</dbReference>
<proteinExistence type="inferred from homology"/>
<dbReference type="InterPro" id="IPR032710">
    <property type="entry name" value="NTF2-like_dom_sf"/>
</dbReference>
<evidence type="ECO:0000313" key="4">
    <source>
        <dbReference type="Proteomes" id="UP000319865"/>
    </source>
</evidence>
<dbReference type="GO" id="GO:0019380">
    <property type="term" value="P:3-phenylpropionate catabolic process"/>
    <property type="evidence" value="ECO:0007669"/>
    <property type="project" value="TreeGrafter"/>
</dbReference>
<dbReference type="InterPro" id="IPR000391">
    <property type="entry name" value="Rng_hydr_dOase-bsu"/>
</dbReference>